<dbReference type="EMBL" id="MQTW01000817">
    <property type="protein sequence ID" value="RYC79004.1"/>
    <property type="molecule type" value="Genomic_DNA"/>
</dbReference>
<reference evidence="3 4" key="1">
    <citation type="submission" date="2016-12" db="EMBL/GenBank/DDBJ databases">
        <title>Draft genome sequence of Fusarium oxysporum causing rot on Narcissus.</title>
        <authorList>
            <person name="Armitage A.D."/>
            <person name="Taylor A."/>
            <person name="Clarkson J.P."/>
            <person name="Harrison R.J."/>
            <person name="Jackson A.C."/>
        </authorList>
    </citation>
    <scope>NUCLEOTIDE SEQUENCE [LARGE SCALE GENOMIC DNA]</scope>
    <source>
        <strain evidence="3 4">N139</strain>
    </source>
</reference>
<gene>
    <name evidence="3" type="ORF">BFJ63_vAg18117</name>
</gene>
<organism evidence="3 4">
    <name type="scientific">Fusarium oxysporum f. sp. narcissi</name>
    <dbReference type="NCBI Taxonomy" id="451672"/>
    <lineage>
        <taxon>Eukaryota</taxon>
        <taxon>Fungi</taxon>
        <taxon>Dikarya</taxon>
        <taxon>Ascomycota</taxon>
        <taxon>Pezizomycotina</taxon>
        <taxon>Sordariomycetes</taxon>
        <taxon>Hypocreomycetidae</taxon>
        <taxon>Hypocreales</taxon>
        <taxon>Nectriaceae</taxon>
        <taxon>Fusarium</taxon>
        <taxon>Fusarium oxysporum species complex</taxon>
    </lineage>
</organism>
<feature type="coiled-coil region" evidence="1">
    <location>
        <begin position="63"/>
        <end position="90"/>
    </location>
</feature>
<feature type="region of interest" description="Disordered" evidence="2">
    <location>
        <begin position="150"/>
        <end position="200"/>
    </location>
</feature>
<sequence length="471" mass="53381">MDDYTSALQQNTGLKNLLMKSLARTREFETKGEALKAEDIETRTRFDTVCTAFKDDRARLSQVNDCLKRLNKVQEEKHILEEKIQSHNKSIFSRFVDIFGIPNIDIWLQEQQDLSTTQHSSDDTGSGITADQDEASSTCDTAMSCLRPLDDFVPVGSHETSTESRRGDPDHSVIEGTAEKDSHPSGHPSSNAGPISPILPEKRCHSSLTIPITKRPRLIRPQGPVAQKKSIDLRKLYQEREDKRKYTIINYVGTWYILSCDDHKKSVCFATKHPICGASKHMSSVHSLAPANYESTIKAIGIEVLNCSPVLAALYNADIVHKNINPKPGEVYKTQWDESEPFYAILVLPWRMHGQTDRPIVEDIGLFDDIPNCYEYNQSDRTCQWACDYQQGGLYEKARQYPVMFFDDEYSSTECQVAWLPLYDFQEYNSSDTDIYNKSVVDEFIRSTGTVSTIGDKSVGSANRAICRFRK</sequence>
<dbReference type="AlphaFoldDB" id="A0A4Q2UY62"/>
<comment type="caution">
    <text evidence="3">The sequence shown here is derived from an EMBL/GenBank/DDBJ whole genome shotgun (WGS) entry which is preliminary data.</text>
</comment>
<evidence type="ECO:0000313" key="3">
    <source>
        <dbReference type="EMBL" id="RYC79004.1"/>
    </source>
</evidence>
<keyword evidence="1" id="KW-0175">Coiled coil</keyword>
<protein>
    <submittedName>
        <fullName evidence="3">Uncharacterized protein</fullName>
    </submittedName>
</protein>
<name>A0A4Q2UY62_FUSOX</name>
<proteinExistence type="predicted"/>
<evidence type="ECO:0000313" key="4">
    <source>
        <dbReference type="Proteomes" id="UP000290540"/>
    </source>
</evidence>
<feature type="compositionally biased region" description="Basic and acidic residues" evidence="2">
    <location>
        <begin position="160"/>
        <end position="184"/>
    </location>
</feature>
<evidence type="ECO:0000256" key="1">
    <source>
        <dbReference type="SAM" id="Coils"/>
    </source>
</evidence>
<accession>A0A4Q2UY62</accession>
<dbReference type="Proteomes" id="UP000290540">
    <property type="component" value="Unassembled WGS sequence"/>
</dbReference>
<evidence type="ECO:0000256" key="2">
    <source>
        <dbReference type="SAM" id="MobiDB-lite"/>
    </source>
</evidence>